<dbReference type="RefSeq" id="WP_008082306.1">
    <property type="nucleotide sequence ID" value="NC_013926.1"/>
</dbReference>
<evidence type="ECO:0000256" key="4">
    <source>
        <dbReference type="ARBA" id="ARBA00035219"/>
    </source>
</evidence>
<reference evidence="7" key="1">
    <citation type="submission" date="2010-02" db="EMBL/GenBank/DDBJ databases">
        <title>Complete sequence of Aciduliprofundum boonei T469.</title>
        <authorList>
            <consortium name="US DOE Joint Genome Institute"/>
            <person name="Lucas S."/>
            <person name="Copeland A."/>
            <person name="Lapidus A."/>
            <person name="Cheng J.-F."/>
            <person name="Bruce D."/>
            <person name="Goodwin L."/>
            <person name="Pitluck S."/>
            <person name="Saunders E."/>
            <person name="Detter J.C."/>
            <person name="Han C."/>
            <person name="Tapia R."/>
            <person name="Land M."/>
            <person name="Hauser L."/>
            <person name="Kyrpides N."/>
            <person name="Mikhailova N."/>
            <person name="Flores G."/>
            <person name="Reysenbach A.-L."/>
            <person name="Woyke T."/>
        </authorList>
    </citation>
    <scope>NUCLEOTIDE SEQUENCE</scope>
    <source>
        <strain evidence="7">T469</strain>
    </source>
</reference>
<dbReference type="OrthoDB" id="6295at2157"/>
<dbReference type="EMBL" id="CP001941">
    <property type="protein sequence ID" value="ADD08574.1"/>
    <property type="molecule type" value="Genomic_DNA"/>
</dbReference>
<dbReference type="KEGG" id="abi:Aboo_0765"/>
<dbReference type="GeneID" id="8827714"/>
<evidence type="ECO:0000256" key="1">
    <source>
        <dbReference type="ARBA" id="ARBA00008427"/>
    </source>
</evidence>
<dbReference type="InterPro" id="IPR036948">
    <property type="entry name" value="Ribosomal_eL21_sf"/>
</dbReference>
<dbReference type="AlphaFoldDB" id="B5I9F7"/>
<comment type="similarity">
    <text evidence="1 5">Belongs to the eukaryotic ribosomal protein eL21 family.</text>
</comment>
<dbReference type="InterPro" id="IPR001147">
    <property type="entry name" value="Ribosomal_eL21"/>
</dbReference>
<dbReference type="Gene3D" id="2.30.30.70">
    <property type="entry name" value="Ribosomal protein L21"/>
    <property type="match status" value="1"/>
</dbReference>
<dbReference type="PANTHER" id="PTHR20981">
    <property type="entry name" value="60S RIBOSOMAL PROTEIN L21"/>
    <property type="match status" value="1"/>
</dbReference>
<keyword evidence="2 5" id="KW-0689">Ribosomal protein</keyword>
<dbReference type="Proteomes" id="UP000001400">
    <property type="component" value="Chromosome"/>
</dbReference>
<protein>
    <recommendedName>
        <fullName evidence="4 5">Large ribosomal subunit protein eL21</fullName>
    </recommendedName>
</protein>
<gene>
    <name evidence="5" type="primary">rpl21e</name>
    <name evidence="7" type="ordered locus">Aboo_0765</name>
</gene>
<sequence>MKMSHGPRARSRKKMRKKVRERGMAPIRRYLAKFEIGEKASIVIDPSVHHGFPHHRFHGYTGEIVGMQGRAYKVRIRDGGKYKTLIVHPVHLRKVK</sequence>
<dbReference type="HOGENOM" id="CLU_103610_1_1_2"/>
<dbReference type="GO" id="GO:1990904">
    <property type="term" value="C:ribonucleoprotein complex"/>
    <property type="evidence" value="ECO:0007669"/>
    <property type="project" value="UniProtKB-KW"/>
</dbReference>
<evidence type="ECO:0000313" key="8">
    <source>
        <dbReference type="Proteomes" id="UP000001400"/>
    </source>
</evidence>
<dbReference type="Pfam" id="PF01157">
    <property type="entry name" value="Ribosomal_L21e"/>
    <property type="match status" value="1"/>
</dbReference>
<keyword evidence="8" id="KW-1185">Reference proteome</keyword>
<dbReference type="GO" id="GO:0003735">
    <property type="term" value="F:structural constituent of ribosome"/>
    <property type="evidence" value="ECO:0007669"/>
    <property type="project" value="InterPro"/>
</dbReference>
<evidence type="ECO:0000313" key="7">
    <source>
        <dbReference type="EMBL" id="ADD08574.1"/>
    </source>
</evidence>
<dbReference type="eggNOG" id="arCOG04129">
    <property type="taxonomic scope" value="Archaea"/>
</dbReference>
<evidence type="ECO:0000256" key="6">
    <source>
        <dbReference type="SAM" id="MobiDB-lite"/>
    </source>
</evidence>
<dbReference type="NCBIfam" id="NF003303">
    <property type="entry name" value="PRK04306.1"/>
    <property type="match status" value="1"/>
</dbReference>
<organism evidence="7 8">
    <name type="scientific">Aciduliprofundum boonei (strain DSM 19572 / T469)</name>
    <dbReference type="NCBI Taxonomy" id="439481"/>
    <lineage>
        <taxon>Archaea</taxon>
        <taxon>Methanobacteriati</taxon>
        <taxon>Thermoplasmatota</taxon>
        <taxon>DHVE2 group</taxon>
        <taxon>Candidatus Aciduliprofundum</taxon>
    </lineage>
</organism>
<evidence type="ECO:0000256" key="5">
    <source>
        <dbReference type="HAMAP-Rule" id="MF_00369"/>
    </source>
</evidence>
<dbReference type="HAMAP" id="MF_00369">
    <property type="entry name" value="Ribosomal_eL21"/>
    <property type="match status" value="1"/>
</dbReference>
<dbReference type="GO" id="GO:0006412">
    <property type="term" value="P:translation"/>
    <property type="evidence" value="ECO:0007669"/>
    <property type="project" value="UniProtKB-UniRule"/>
</dbReference>
<accession>B5I9F7</accession>
<feature type="region of interest" description="Disordered" evidence="6">
    <location>
        <begin position="1"/>
        <end position="22"/>
    </location>
</feature>
<dbReference type="GO" id="GO:0005840">
    <property type="term" value="C:ribosome"/>
    <property type="evidence" value="ECO:0007669"/>
    <property type="project" value="UniProtKB-KW"/>
</dbReference>
<dbReference type="SUPFAM" id="SSF50104">
    <property type="entry name" value="Translation proteins SH3-like domain"/>
    <property type="match status" value="1"/>
</dbReference>
<evidence type="ECO:0000256" key="2">
    <source>
        <dbReference type="ARBA" id="ARBA00022980"/>
    </source>
</evidence>
<dbReference type="InterPro" id="IPR022856">
    <property type="entry name" value="Ribosomal_eL21_arc"/>
</dbReference>
<dbReference type="InterPro" id="IPR008991">
    <property type="entry name" value="Translation_prot_SH3-like_sf"/>
</dbReference>
<dbReference type="STRING" id="439481.Aboo_0765"/>
<evidence type="ECO:0000256" key="3">
    <source>
        <dbReference type="ARBA" id="ARBA00023274"/>
    </source>
</evidence>
<feature type="compositionally biased region" description="Basic residues" evidence="6">
    <location>
        <begin position="1"/>
        <end position="20"/>
    </location>
</feature>
<name>B5I9F7_ACIB4</name>
<proteinExistence type="inferred from homology"/>
<keyword evidence="3 5" id="KW-0687">Ribonucleoprotein</keyword>